<dbReference type="GO" id="GO:0003824">
    <property type="term" value="F:catalytic activity"/>
    <property type="evidence" value="ECO:0007669"/>
    <property type="project" value="InterPro"/>
</dbReference>
<dbReference type="PANTHER" id="PTHR30504">
    <property type="entry name" value="GLUCANS BIOSYNTHESIS PROTEIN"/>
    <property type="match status" value="1"/>
</dbReference>
<evidence type="ECO:0000256" key="6">
    <source>
        <dbReference type="ARBA" id="ARBA00022764"/>
    </source>
</evidence>
<organism evidence="9 10">
    <name type="scientific">Larsenimonas rhizosphaerae</name>
    <dbReference type="NCBI Taxonomy" id="2944682"/>
    <lineage>
        <taxon>Bacteria</taxon>
        <taxon>Pseudomonadati</taxon>
        <taxon>Pseudomonadota</taxon>
        <taxon>Gammaproteobacteria</taxon>
        <taxon>Oceanospirillales</taxon>
        <taxon>Halomonadaceae</taxon>
        <taxon>Larsenimonas</taxon>
    </lineage>
</organism>
<dbReference type="HAMAP" id="MF_01069">
    <property type="entry name" value="MdoG_OpgG"/>
    <property type="match status" value="1"/>
</dbReference>
<sequence>MAAQHAFAFGFDDVADKAKALSDQNYSQPESNLPDQLANLQYKDYAKIQFKAQDSLWRDENLPFDLSFFHEGMHYDTPVTINEIDGPTADDVHKVKYTPDDFDFGDLKIDKSKLKDLGFAGFRVNYPINSETKQEIMVFLGASYFRVIGEGQRYGLSGRGLAIDTALSSGEEFPRFKEFWIAKPEKGDKYLTIFALLDSPSMTGAYRFVLRPGEDSIVDVKSRLFRRHEVTKLGVAPLTSMFLFGPSQPSSTTNYRPAIHDSNGLAINAADGEWLWRPLQNPRKLQVNSFEANSPKGFGLMQRSHDFHDYEDLHDRYDLRPSAWIQPKNDWGEGQVELVQIPTPNETNDNIVAYWRPTTLPGVDQPLNYDYRISWTMNEPRYHDPDNAWVSQTRRSAGEVLQDNLVRKSDGSTEFVIDYVGPTLKSLDGNTTPKANVTTGANGDVTRTEVQRNSATGGYRLSINVKPKDAAKPVELRASLTNDQGGALSETWSYMLQAANE</sequence>
<reference evidence="9" key="1">
    <citation type="submission" date="2022-11" db="EMBL/GenBank/DDBJ databases">
        <title>Larsenimonas rhizosphaerae sp. nov., isolated from a tidal mudflat.</title>
        <authorList>
            <person name="Lee S.D."/>
            <person name="Kim I.S."/>
        </authorList>
    </citation>
    <scope>NUCLEOTIDE SEQUENCE</scope>
    <source>
        <strain evidence="9">GH2-1</strain>
    </source>
</reference>
<dbReference type="GO" id="GO:0030288">
    <property type="term" value="C:outer membrane-bounded periplasmic space"/>
    <property type="evidence" value="ECO:0007669"/>
    <property type="project" value="TreeGrafter"/>
</dbReference>
<name>A0AA41ZEQ8_9GAMM</name>
<dbReference type="Pfam" id="PF04349">
    <property type="entry name" value="MdoG"/>
    <property type="match status" value="1"/>
</dbReference>
<dbReference type="InterPro" id="IPR007444">
    <property type="entry name" value="Glucan_biosyn_MdoG_C"/>
</dbReference>
<evidence type="ECO:0000313" key="9">
    <source>
        <dbReference type="EMBL" id="MCX2523246.1"/>
    </source>
</evidence>
<keyword evidence="6 7" id="KW-0574">Periplasm</keyword>
<evidence type="ECO:0000256" key="7">
    <source>
        <dbReference type="HAMAP-Rule" id="MF_01069"/>
    </source>
</evidence>
<evidence type="ECO:0000256" key="5">
    <source>
        <dbReference type="ARBA" id="ARBA00022729"/>
    </source>
</evidence>
<comment type="pathway">
    <text evidence="2 7">Glycan metabolism; osmoregulated periplasmic glucan (OPG) biosynthesis.</text>
</comment>
<comment type="function">
    <text evidence="7">Involved in the biosynthesis of osmoregulated periplasmic glucans (OPGs).</text>
</comment>
<evidence type="ECO:0000256" key="1">
    <source>
        <dbReference type="ARBA" id="ARBA00004418"/>
    </source>
</evidence>
<dbReference type="Gene3D" id="2.60.40.10">
    <property type="entry name" value="Immunoglobulins"/>
    <property type="match status" value="1"/>
</dbReference>
<dbReference type="SUPFAM" id="SSF81296">
    <property type="entry name" value="E set domains"/>
    <property type="match status" value="1"/>
</dbReference>
<evidence type="ECO:0000259" key="8">
    <source>
        <dbReference type="Pfam" id="PF04349"/>
    </source>
</evidence>
<evidence type="ECO:0000256" key="2">
    <source>
        <dbReference type="ARBA" id="ARBA00005001"/>
    </source>
</evidence>
<dbReference type="FunFam" id="2.70.98.10:FF:000001">
    <property type="entry name" value="Glucans biosynthesis protein G"/>
    <property type="match status" value="1"/>
</dbReference>
<dbReference type="EMBL" id="JAPIVE010000001">
    <property type="protein sequence ID" value="MCX2523246.1"/>
    <property type="molecule type" value="Genomic_DNA"/>
</dbReference>
<dbReference type="Gene3D" id="2.70.98.10">
    <property type="match status" value="1"/>
</dbReference>
<keyword evidence="10" id="KW-1185">Reference proteome</keyword>
<dbReference type="GO" id="GO:0030246">
    <property type="term" value="F:carbohydrate binding"/>
    <property type="evidence" value="ECO:0007669"/>
    <property type="project" value="InterPro"/>
</dbReference>
<keyword evidence="5 7" id="KW-0732">Signal</keyword>
<evidence type="ECO:0000313" key="10">
    <source>
        <dbReference type="Proteomes" id="UP001165678"/>
    </source>
</evidence>
<dbReference type="InterPro" id="IPR023704">
    <property type="entry name" value="MdoG_OpgG"/>
</dbReference>
<dbReference type="InterPro" id="IPR014718">
    <property type="entry name" value="GH-type_carb-bd"/>
</dbReference>
<accession>A0AA41ZEQ8</accession>
<dbReference type="InterPro" id="IPR011013">
    <property type="entry name" value="Gal_mutarotase_sf_dom"/>
</dbReference>
<comment type="caution">
    <text evidence="9">The sequence shown here is derived from an EMBL/GenBank/DDBJ whole genome shotgun (WGS) entry which is preliminary data.</text>
</comment>
<evidence type="ECO:0000256" key="4">
    <source>
        <dbReference type="ARBA" id="ARBA00015376"/>
    </source>
</evidence>
<evidence type="ECO:0000256" key="3">
    <source>
        <dbReference type="ARBA" id="ARBA00009284"/>
    </source>
</evidence>
<dbReference type="GO" id="GO:0051274">
    <property type="term" value="P:beta-glucan biosynthetic process"/>
    <property type="evidence" value="ECO:0007669"/>
    <property type="project" value="TreeGrafter"/>
</dbReference>
<dbReference type="AlphaFoldDB" id="A0AA41ZEQ8"/>
<dbReference type="InterPro" id="IPR013783">
    <property type="entry name" value="Ig-like_fold"/>
</dbReference>
<dbReference type="PIRSF" id="PIRSF006281">
    <property type="entry name" value="MdoG"/>
    <property type="match status" value="1"/>
</dbReference>
<feature type="domain" description="Glucan biosynthesis periplasmic MdoG C-terminal" evidence="8">
    <location>
        <begin position="9"/>
        <end position="495"/>
    </location>
</feature>
<gene>
    <name evidence="7" type="primary">opgG</name>
    <name evidence="9" type="ORF">OQ287_03250</name>
</gene>
<dbReference type="InterPro" id="IPR014756">
    <property type="entry name" value="Ig_E-set"/>
</dbReference>
<dbReference type="PANTHER" id="PTHR30504:SF4">
    <property type="entry name" value="GLUCANS BIOSYNTHESIS PROTEIN G"/>
    <property type="match status" value="1"/>
</dbReference>
<comment type="similarity">
    <text evidence="3 7">Belongs to the OpgD/OpgG family.</text>
</comment>
<dbReference type="SUPFAM" id="SSF74650">
    <property type="entry name" value="Galactose mutarotase-like"/>
    <property type="match status" value="1"/>
</dbReference>
<dbReference type="Proteomes" id="UP001165678">
    <property type="component" value="Unassembled WGS sequence"/>
</dbReference>
<dbReference type="InterPro" id="IPR014438">
    <property type="entry name" value="Glucan_biosyn_MdoG/MdoD"/>
</dbReference>
<comment type="subcellular location">
    <subcellularLocation>
        <location evidence="1 7">Periplasm</location>
    </subcellularLocation>
</comment>
<protein>
    <recommendedName>
        <fullName evidence="4 7">Glucans biosynthesis protein G</fullName>
    </recommendedName>
</protein>
<proteinExistence type="inferred from homology"/>